<comment type="caution">
    <text evidence="1">The sequence shown here is derived from an EMBL/GenBank/DDBJ whole genome shotgun (WGS) entry which is preliminary data.</text>
</comment>
<evidence type="ECO:0000313" key="1">
    <source>
        <dbReference type="EMBL" id="KAB1226063.1"/>
    </source>
</evidence>
<accession>A0A6A1WN06</accession>
<name>A0A6A1WN06_9ROSI</name>
<sequence>MPQRQNRKYKQRDEIEKRIRPDWQQARKRSRMDDTLCEERESITGLYLPGIKPRAMPVHKELRVFMEEEQRAYEVGSSLNEERKQKEIR</sequence>
<dbReference type="OrthoDB" id="10567833at2759"/>
<proteinExistence type="predicted"/>
<dbReference type="PANTHER" id="PTHR33427:SF2">
    <property type="entry name" value="TRICHOHYALIN"/>
    <property type="match status" value="1"/>
</dbReference>
<dbReference type="AlphaFoldDB" id="A0A6A1WN06"/>
<dbReference type="EMBL" id="RXIC02000019">
    <property type="protein sequence ID" value="KAB1226063.1"/>
    <property type="molecule type" value="Genomic_DNA"/>
</dbReference>
<organism evidence="1 2">
    <name type="scientific">Morella rubra</name>
    <name type="common">Chinese bayberry</name>
    <dbReference type="NCBI Taxonomy" id="262757"/>
    <lineage>
        <taxon>Eukaryota</taxon>
        <taxon>Viridiplantae</taxon>
        <taxon>Streptophyta</taxon>
        <taxon>Embryophyta</taxon>
        <taxon>Tracheophyta</taxon>
        <taxon>Spermatophyta</taxon>
        <taxon>Magnoliopsida</taxon>
        <taxon>eudicotyledons</taxon>
        <taxon>Gunneridae</taxon>
        <taxon>Pentapetalae</taxon>
        <taxon>rosids</taxon>
        <taxon>fabids</taxon>
        <taxon>Fagales</taxon>
        <taxon>Myricaceae</taxon>
        <taxon>Morella</taxon>
    </lineage>
</organism>
<gene>
    <name evidence="1" type="ORF">CJ030_MR1G029334</name>
</gene>
<keyword evidence="2" id="KW-1185">Reference proteome</keyword>
<evidence type="ECO:0000313" key="2">
    <source>
        <dbReference type="Proteomes" id="UP000516437"/>
    </source>
</evidence>
<reference evidence="1 2" key="1">
    <citation type="journal article" date="2019" name="Plant Biotechnol. J.">
        <title>The red bayberry genome and genetic basis of sex determination.</title>
        <authorList>
            <person name="Jia H.M."/>
            <person name="Jia H.J."/>
            <person name="Cai Q.L."/>
            <person name="Wang Y."/>
            <person name="Zhao H.B."/>
            <person name="Yang W.F."/>
            <person name="Wang G.Y."/>
            <person name="Li Y.H."/>
            <person name="Zhan D.L."/>
            <person name="Shen Y.T."/>
            <person name="Niu Q.F."/>
            <person name="Chang L."/>
            <person name="Qiu J."/>
            <person name="Zhao L."/>
            <person name="Xie H.B."/>
            <person name="Fu W.Y."/>
            <person name="Jin J."/>
            <person name="Li X.W."/>
            <person name="Jiao Y."/>
            <person name="Zhou C.C."/>
            <person name="Tu T."/>
            <person name="Chai C.Y."/>
            <person name="Gao J.L."/>
            <person name="Fan L.J."/>
            <person name="van de Weg E."/>
            <person name="Wang J.Y."/>
            <person name="Gao Z.S."/>
        </authorList>
    </citation>
    <scope>NUCLEOTIDE SEQUENCE [LARGE SCALE GENOMIC DNA]</scope>
    <source>
        <tissue evidence="1">Leaves</tissue>
    </source>
</reference>
<dbReference type="Proteomes" id="UP000516437">
    <property type="component" value="Chromosome 1"/>
</dbReference>
<dbReference type="PANTHER" id="PTHR33427">
    <property type="entry name" value="HNH ENDONUCLEASE"/>
    <property type="match status" value="1"/>
</dbReference>
<protein>
    <submittedName>
        <fullName evidence="1">Uncharacterized protein</fullName>
    </submittedName>
</protein>